<feature type="non-terminal residue" evidence="1">
    <location>
        <position position="1"/>
    </location>
</feature>
<sequence>DQIEFAIEISTFGSGSSRLSRNALLDWLIVDRSNSSISSTSAIARSVSPTAPL</sequence>
<dbReference type="Proteomes" id="UP001174909">
    <property type="component" value="Unassembled WGS sequence"/>
</dbReference>
<protein>
    <submittedName>
        <fullName evidence="1">Uncharacterized protein</fullName>
    </submittedName>
</protein>
<organism evidence="1 2">
    <name type="scientific">Geodia barretti</name>
    <name type="common">Barrett's horny sponge</name>
    <dbReference type="NCBI Taxonomy" id="519541"/>
    <lineage>
        <taxon>Eukaryota</taxon>
        <taxon>Metazoa</taxon>
        <taxon>Porifera</taxon>
        <taxon>Demospongiae</taxon>
        <taxon>Heteroscleromorpha</taxon>
        <taxon>Tetractinellida</taxon>
        <taxon>Astrophorina</taxon>
        <taxon>Geodiidae</taxon>
        <taxon>Geodia</taxon>
    </lineage>
</organism>
<gene>
    <name evidence="1" type="ORF">GBAR_LOCUS25931</name>
</gene>
<dbReference type="AlphaFoldDB" id="A0AA35XDK8"/>
<comment type="caution">
    <text evidence="1">The sequence shown here is derived from an EMBL/GenBank/DDBJ whole genome shotgun (WGS) entry which is preliminary data.</text>
</comment>
<reference evidence="1" key="1">
    <citation type="submission" date="2023-03" db="EMBL/GenBank/DDBJ databases">
        <authorList>
            <person name="Steffen K."/>
            <person name="Cardenas P."/>
        </authorList>
    </citation>
    <scope>NUCLEOTIDE SEQUENCE</scope>
</reference>
<name>A0AA35XDK8_GEOBA</name>
<dbReference type="EMBL" id="CASHTH010003595">
    <property type="protein sequence ID" value="CAI8046902.1"/>
    <property type="molecule type" value="Genomic_DNA"/>
</dbReference>
<proteinExistence type="predicted"/>
<evidence type="ECO:0000313" key="2">
    <source>
        <dbReference type="Proteomes" id="UP001174909"/>
    </source>
</evidence>
<keyword evidence="2" id="KW-1185">Reference proteome</keyword>
<evidence type="ECO:0000313" key="1">
    <source>
        <dbReference type="EMBL" id="CAI8046902.1"/>
    </source>
</evidence>
<accession>A0AA35XDK8</accession>